<gene>
    <name evidence="4" type="ORF">PHYPO_G00197480</name>
</gene>
<sequence>MISCTFNTPFNYSCCVICCGGPPRSYHSRISGATRGAAGRSRTAPADSGDSCCFSRTGTQRIDPDGSPGKIRRLRGALPRLFEYPAGGRDVAVQLLELRQGTKPAADYAVKFRTLAAQSGWNDPALLAVFREGLCPALQAEMACRSTDVTLSEYITTAIHLDNLLRQQRRTSHPRYEPRVREDYSRPREEGPEPMQLGGTRVSLEERQRRARRNLCFYCGGTGHWVNNCPEKPSTSKIKAGAV</sequence>
<dbReference type="PROSITE" id="PS50158">
    <property type="entry name" value="ZF_CCHC"/>
    <property type="match status" value="1"/>
</dbReference>
<keyword evidence="1" id="KW-0479">Metal-binding</keyword>
<name>A0A5N5PLA6_PANHP</name>
<evidence type="ECO:0000256" key="1">
    <source>
        <dbReference type="PROSITE-ProRule" id="PRU00047"/>
    </source>
</evidence>
<dbReference type="Gene3D" id="4.10.60.10">
    <property type="entry name" value="Zinc finger, CCHC-type"/>
    <property type="match status" value="1"/>
</dbReference>
<organism evidence="4 5">
    <name type="scientific">Pangasianodon hypophthalmus</name>
    <name type="common">Striped catfish</name>
    <name type="synonym">Helicophagus hypophthalmus</name>
    <dbReference type="NCBI Taxonomy" id="310915"/>
    <lineage>
        <taxon>Eukaryota</taxon>
        <taxon>Metazoa</taxon>
        <taxon>Chordata</taxon>
        <taxon>Craniata</taxon>
        <taxon>Vertebrata</taxon>
        <taxon>Euteleostomi</taxon>
        <taxon>Actinopterygii</taxon>
        <taxon>Neopterygii</taxon>
        <taxon>Teleostei</taxon>
        <taxon>Ostariophysi</taxon>
        <taxon>Siluriformes</taxon>
        <taxon>Pangasiidae</taxon>
        <taxon>Pangasianodon</taxon>
    </lineage>
</organism>
<feature type="domain" description="CCHC-type" evidence="3">
    <location>
        <begin position="216"/>
        <end position="231"/>
    </location>
</feature>
<dbReference type="PANTHER" id="PTHR15503">
    <property type="entry name" value="LDOC1 RELATED"/>
    <property type="match status" value="1"/>
</dbReference>
<dbReference type="Pfam" id="PF00098">
    <property type="entry name" value="zf-CCHC"/>
    <property type="match status" value="1"/>
</dbReference>
<accession>A0A5N5PLA6</accession>
<evidence type="ECO:0000259" key="3">
    <source>
        <dbReference type="PROSITE" id="PS50158"/>
    </source>
</evidence>
<dbReference type="AlphaFoldDB" id="A0A5N5PLA6"/>
<protein>
    <recommendedName>
        <fullName evidence="3">CCHC-type domain-containing protein</fullName>
    </recommendedName>
</protein>
<dbReference type="InterPro" id="IPR036875">
    <property type="entry name" value="Znf_CCHC_sf"/>
</dbReference>
<dbReference type="InterPro" id="IPR001878">
    <property type="entry name" value="Znf_CCHC"/>
</dbReference>
<keyword evidence="1" id="KW-0862">Zinc</keyword>
<dbReference type="Pfam" id="PF03732">
    <property type="entry name" value="Retrotrans_gag"/>
    <property type="match status" value="1"/>
</dbReference>
<dbReference type="GO" id="GO:0008270">
    <property type="term" value="F:zinc ion binding"/>
    <property type="evidence" value="ECO:0007669"/>
    <property type="project" value="UniProtKB-KW"/>
</dbReference>
<dbReference type="PANTHER" id="PTHR15503:SF22">
    <property type="entry name" value="TRANSPOSON TY3-I GAG POLYPROTEIN"/>
    <property type="match status" value="1"/>
</dbReference>
<evidence type="ECO:0000313" key="4">
    <source>
        <dbReference type="EMBL" id="KAB5579656.1"/>
    </source>
</evidence>
<dbReference type="SUPFAM" id="SSF57756">
    <property type="entry name" value="Retrovirus zinc finger-like domains"/>
    <property type="match status" value="1"/>
</dbReference>
<comment type="caution">
    <text evidence="4">The sequence shown here is derived from an EMBL/GenBank/DDBJ whole genome shotgun (WGS) entry which is preliminary data.</text>
</comment>
<proteinExistence type="predicted"/>
<feature type="region of interest" description="Disordered" evidence="2">
    <location>
        <begin position="169"/>
        <end position="204"/>
    </location>
</feature>
<reference evidence="4 5" key="1">
    <citation type="submission" date="2019-06" db="EMBL/GenBank/DDBJ databases">
        <title>A chromosome-scale genome assembly of the striped catfish, Pangasianodon hypophthalmus.</title>
        <authorList>
            <person name="Wen M."/>
            <person name="Zahm M."/>
            <person name="Roques C."/>
            <person name="Cabau C."/>
            <person name="Klopp C."/>
            <person name="Donnadieu C."/>
            <person name="Jouanno E."/>
            <person name="Avarre J.-C."/>
            <person name="Campet M."/>
            <person name="Ha T.T.T."/>
            <person name="Dugue R."/>
            <person name="Lampietro C."/>
            <person name="Louis A."/>
            <person name="Herpin A."/>
            <person name="Echchiki A."/>
            <person name="Berthelot C."/>
            <person name="Parey E."/>
            <person name="Roest-Crollius H."/>
            <person name="Braasch I."/>
            <person name="Postlethwait J."/>
            <person name="Bobe J."/>
            <person name="Montfort J."/>
            <person name="Bouchez O."/>
            <person name="Begum T."/>
            <person name="Schartl M."/>
            <person name="Guiguen Y."/>
        </authorList>
    </citation>
    <scope>NUCLEOTIDE SEQUENCE [LARGE SCALE GENOMIC DNA]</scope>
    <source>
        <strain evidence="4 5">Indonesia</strain>
        <tissue evidence="4">Blood</tissue>
    </source>
</reference>
<dbReference type="Proteomes" id="UP000327468">
    <property type="component" value="Chromosome 4"/>
</dbReference>
<evidence type="ECO:0000313" key="5">
    <source>
        <dbReference type="Proteomes" id="UP000327468"/>
    </source>
</evidence>
<dbReference type="InterPro" id="IPR005162">
    <property type="entry name" value="Retrotrans_gag_dom"/>
</dbReference>
<dbReference type="SMART" id="SM00343">
    <property type="entry name" value="ZnF_C2HC"/>
    <property type="match status" value="1"/>
</dbReference>
<feature type="compositionally biased region" description="Basic and acidic residues" evidence="2">
    <location>
        <begin position="174"/>
        <end position="191"/>
    </location>
</feature>
<dbReference type="GO" id="GO:0003676">
    <property type="term" value="F:nucleic acid binding"/>
    <property type="evidence" value="ECO:0007669"/>
    <property type="project" value="InterPro"/>
</dbReference>
<dbReference type="InterPro" id="IPR032567">
    <property type="entry name" value="RTL1-rel"/>
</dbReference>
<keyword evidence="5" id="KW-1185">Reference proteome</keyword>
<dbReference type="EMBL" id="VFJC01000005">
    <property type="protein sequence ID" value="KAB5579656.1"/>
    <property type="molecule type" value="Genomic_DNA"/>
</dbReference>
<keyword evidence="1" id="KW-0863">Zinc-finger</keyword>
<evidence type="ECO:0000256" key="2">
    <source>
        <dbReference type="SAM" id="MobiDB-lite"/>
    </source>
</evidence>